<keyword evidence="1" id="KW-0479">Metal-binding</keyword>
<dbReference type="PANTHER" id="PTHR46124:SF2">
    <property type="entry name" value="D-AMINOACYL-TRNA DEACYLASE"/>
    <property type="match status" value="1"/>
</dbReference>
<dbReference type="AlphaFoldDB" id="A0A4D4KED8"/>
<dbReference type="FunFam" id="3.20.20.140:FF:000048">
    <property type="entry name" value="AraC family transcriptional regulator"/>
    <property type="match status" value="1"/>
</dbReference>
<evidence type="ECO:0000313" key="4">
    <source>
        <dbReference type="Proteomes" id="UP000299290"/>
    </source>
</evidence>
<comment type="caution">
    <text evidence="3">The sequence shown here is derived from an EMBL/GenBank/DDBJ whole genome shotgun (WGS) entry which is preliminary data.</text>
</comment>
<feature type="binding site" evidence="1">
    <location>
        <position position="41"/>
    </location>
    <ligand>
        <name>a divalent metal cation</name>
        <dbReference type="ChEBI" id="CHEBI:60240"/>
        <label>1</label>
    </ligand>
</feature>
<feature type="region of interest" description="Disordered" evidence="2">
    <location>
        <begin position="1"/>
        <end position="35"/>
    </location>
</feature>
<dbReference type="InterPro" id="IPR001130">
    <property type="entry name" value="TatD-like"/>
</dbReference>
<gene>
    <name evidence="3" type="ORF">SANT12839_058300</name>
</gene>
<keyword evidence="4" id="KW-1185">Reference proteome</keyword>
<dbReference type="CDD" id="cd01310">
    <property type="entry name" value="TatD_DNAse"/>
    <property type="match status" value="1"/>
</dbReference>
<feature type="binding site" evidence="1">
    <location>
        <position position="144"/>
    </location>
    <ligand>
        <name>a divalent metal cation</name>
        <dbReference type="ChEBI" id="CHEBI:60240"/>
        <label>1</label>
    </ligand>
</feature>
<dbReference type="GO" id="GO:0005829">
    <property type="term" value="C:cytosol"/>
    <property type="evidence" value="ECO:0007669"/>
    <property type="project" value="TreeGrafter"/>
</dbReference>
<dbReference type="GO" id="GO:0016788">
    <property type="term" value="F:hydrolase activity, acting on ester bonds"/>
    <property type="evidence" value="ECO:0007669"/>
    <property type="project" value="InterPro"/>
</dbReference>
<evidence type="ECO:0000313" key="3">
    <source>
        <dbReference type="EMBL" id="GDY44948.1"/>
    </source>
</evidence>
<protein>
    <submittedName>
        <fullName evidence="3">AraC family transcriptional regulator</fullName>
    </submittedName>
</protein>
<feature type="binding site" evidence="1">
    <location>
        <position position="205"/>
    </location>
    <ligand>
        <name>a divalent metal cation</name>
        <dbReference type="ChEBI" id="CHEBI:60240"/>
        <label>2</label>
    </ligand>
</feature>
<accession>A0A4D4KED8</accession>
<organism evidence="3 4">
    <name type="scientific">Streptomyces antimycoticus</name>
    <dbReference type="NCBI Taxonomy" id="68175"/>
    <lineage>
        <taxon>Bacteria</taxon>
        <taxon>Bacillati</taxon>
        <taxon>Actinomycetota</taxon>
        <taxon>Actinomycetes</taxon>
        <taxon>Kitasatosporales</taxon>
        <taxon>Streptomycetaceae</taxon>
        <taxon>Streptomyces</taxon>
        <taxon>Streptomyces violaceusniger group</taxon>
    </lineage>
</organism>
<dbReference type="Pfam" id="PF01026">
    <property type="entry name" value="TatD_DNase"/>
    <property type="match status" value="1"/>
</dbReference>
<dbReference type="InterPro" id="IPR032466">
    <property type="entry name" value="Metal_Hydrolase"/>
</dbReference>
<dbReference type="Gene3D" id="3.20.20.140">
    <property type="entry name" value="Metal-dependent hydrolases"/>
    <property type="match status" value="1"/>
</dbReference>
<evidence type="ECO:0000256" key="1">
    <source>
        <dbReference type="PIRSR" id="PIRSR005902-1"/>
    </source>
</evidence>
<reference evidence="3 4" key="1">
    <citation type="journal article" date="2020" name="Int. J. Syst. Evol. Microbiol.">
        <title>Reclassification of Streptomyces castelarensis and Streptomyces sporoclivatus as later heterotypic synonyms of Streptomyces antimycoticus.</title>
        <authorList>
            <person name="Komaki H."/>
            <person name="Tamura T."/>
        </authorList>
    </citation>
    <scope>NUCLEOTIDE SEQUENCE [LARGE SCALE GENOMIC DNA]</scope>
    <source>
        <strain evidence="3 4">NBRC 12839</strain>
    </source>
</reference>
<dbReference type="PANTHER" id="PTHR46124">
    <property type="entry name" value="D-AMINOACYL-TRNA DEACYLASE"/>
    <property type="match status" value="1"/>
</dbReference>
<proteinExistence type="predicted"/>
<dbReference type="EMBL" id="BJHV01000001">
    <property type="protein sequence ID" value="GDY44948.1"/>
    <property type="molecule type" value="Genomic_DNA"/>
</dbReference>
<evidence type="ECO:0000256" key="2">
    <source>
        <dbReference type="SAM" id="MobiDB-lite"/>
    </source>
</evidence>
<name>A0A4D4KED8_9ACTN</name>
<dbReference type="GO" id="GO:0046872">
    <property type="term" value="F:metal ion binding"/>
    <property type="evidence" value="ECO:0007669"/>
    <property type="project" value="UniProtKB-KW"/>
</dbReference>
<sequence>MAKTTSTPGGSGKASGAQKEKDAPPPPPEPLRVPVADSHTHLDMQPGTVEEALAKAASVGVTTVVQVGCDLAGSRWAAETAAAHGSVWATVALHPNEAPRIVLGDPDGWSRQGARQPGGDAALDAALDQIAALAALPQVRGVGETGLDYFRTGPDGMAAQERSFRRHIAIAKEHGKALVIHDREAHDDVLRVLAEEGAPDTVVFHCYSGDAAMAKICAERGYYMSFAGNVTFKNAQPLRDALAVAPLDLVLVETDAPFLTPVPYRGRPNAPYLIPLTLRAMAEVKGVPEDTLATAVAANTARVFGY</sequence>
<feature type="binding site" evidence="1">
    <location>
        <position position="39"/>
    </location>
    <ligand>
        <name>a divalent metal cation</name>
        <dbReference type="ChEBI" id="CHEBI:60240"/>
        <label>1</label>
    </ligand>
</feature>
<feature type="binding site" evidence="1">
    <location>
        <position position="181"/>
    </location>
    <ligand>
        <name>a divalent metal cation</name>
        <dbReference type="ChEBI" id="CHEBI:60240"/>
        <label>2</label>
    </ligand>
</feature>
<dbReference type="Proteomes" id="UP000299290">
    <property type="component" value="Unassembled WGS sequence"/>
</dbReference>
<feature type="binding site" evidence="1">
    <location>
        <position position="255"/>
    </location>
    <ligand>
        <name>a divalent metal cation</name>
        <dbReference type="ChEBI" id="CHEBI:60240"/>
        <label>1</label>
    </ligand>
</feature>
<dbReference type="PIRSF" id="PIRSF005902">
    <property type="entry name" value="DNase_TatD"/>
    <property type="match status" value="1"/>
</dbReference>
<dbReference type="SUPFAM" id="SSF51556">
    <property type="entry name" value="Metallo-dependent hydrolases"/>
    <property type="match status" value="1"/>
</dbReference>
<dbReference type="RefSeq" id="WP_137967116.1">
    <property type="nucleotide sequence ID" value="NZ_BJHV01000001.1"/>
</dbReference>